<dbReference type="Proteomes" id="UP000682645">
    <property type="component" value="Segment"/>
</dbReference>
<dbReference type="EMBL" id="MK439999">
    <property type="protein sequence ID" value="QBB28700.1"/>
    <property type="molecule type" value="Genomic_DNA"/>
</dbReference>
<feature type="compositionally biased region" description="Polar residues" evidence="2">
    <location>
        <begin position="1"/>
        <end position="14"/>
    </location>
</feature>
<organism evidence="3 4">
    <name type="scientific">Homarus gammarus nudivirus</name>
    <dbReference type="NCBI Taxonomy" id="2509616"/>
    <lineage>
        <taxon>Viruses</taxon>
        <taxon>Viruses incertae sedis</taxon>
        <taxon>Naldaviricetes</taxon>
        <taxon>Lefavirales</taxon>
        <taxon>Nudiviridae</taxon>
        <taxon>Gammanudivirus</taxon>
        <taxon>Gammanudivirus hogammari</taxon>
    </lineage>
</organism>
<accession>A0A411HBA9</accession>
<gene>
    <name evidence="3" type="ORF">HgNV_095</name>
</gene>
<evidence type="ECO:0000313" key="4">
    <source>
        <dbReference type="Proteomes" id="UP000682645"/>
    </source>
</evidence>
<keyword evidence="1" id="KW-0175">Coiled coil</keyword>
<evidence type="ECO:0000313" key="3">
    <source>
        <dbReference type="EMBL" id="QBB28700.1"/>
    </source>
</evidence>
<proteinExistence type="predicted"/>
<sequence length="170" mass="19169">MTTSPQPASVSFSEETPIIIDDNEDSSTVDANSSSGECSVCREIEEDNERYEVRPGTPYPGNQEAFYEAPSICRSCNNLQPIQTKLNYLQLRNRNNRVKRKLAVAKRRITSAKRDITRRLVSSAARCMNRRFIPASAITTRRDVSYISFKVCLDCIKALEDSDNCSMCKA</sequence>
<feature type="coiled-coil region" evidence="1">
    <location>
        <begin position="88"/>
        <end position="115"/>
    </location>
</feature>
<evidence type="ECO:0000256" key="2">
    <source>
        <dbReference type="SAM" id="MobiDB-lite"/>
    </source>
</evidence>
<name>A0A411HBA9_9VIRU</name>
<protein>
    <submittedName>
        <fullName evidence="3">Uncharacterized protein</fullName>
    </submittedName>
</protein>
<reference evidence="3" key="1">
    <citation type="journal article" date="2019" name="Sci. Rep.">
        <title>The first clawed lobster virus Homarus gammarus nudivirus (HgNV n. sp.) expands the diversity of the Nudiviridae.</title>
        <authorList>
            <person name="Holt C.C."/>
            <person name="Stone M."/>
            <person name="Bass D."/>
            <person name="Bateman K.S."/>
            <person name="van Aerle R."/>
            <person name="Daniels C.L."/>
            <person name="van der Giezen M."/>
            <person name="Ross S.H."/>
            <person name="Hooper C."/>
            <person name="Stentiford G.D."/>
        </authorList>
    </citation>
    <scope>NUCLEOTIDE SEQUENCE</scope>
    <source>
        <strain evidence="3">52S104HLG2</strain>
    </source>
</reference>
<feature type="region of interest" description="Disordered" evidence="2">
    <location>
        <begin position="1"/>
        <end position="35"/>
    </location>
</feature>
<evidence type="ECO:0000256" key="1">
    <source>
        <dbReference type="SAM" id="Coils"/>
    </source>
</evidence>
<keyword evidence="4" id="KW-1185">Reference proteome</keyword>